<accession>A0AAD9QND0</accession>
<reference evidence="4" key="1">
    <citation type="journal article" date="2023" name="G3 (Bethesda)">
        <title>Whole genome assembly and annotation of the endangered Caribbean coral Acropora cervicornis.</title>
        <authorList>
            <person name="Selwyn J.D."/>
            <person name="Vollmer S.V."/>
        </authorList>
    </citation>
    <scope>NUCLEOTIDE SEQUENCE</scope>
    <source>
        <strain evidence="4">K2</strain>
    </source>
</reference>
<sequence length="218" mass="24861">MNARSQVFELSVEGRQINEAVLSIFHSILLHRSSGKFSYKREGSYTIGTVGMADVDCDFINLTYVRVDSDGLNRALKRLLSEFKDSLRGPEGLRSGQISLEFYQKKKARWPFGMENIPWEIWTVKLNVVTLANEHERQICREKVGEAIAEKIICIAGVMNRPEYVPKMPNLSEIANIFDVGFNDVQPYLHKFSYQASDEPSPSVGNTMKRLLLDTFSY</sequence>
<evidence type="ECO:0000313" key="4">
    <source>
        <dbReference type="EMBL" id="KAK2564141.1"/>
    </source>
</evidence>
<dbReference type="Pfam" id="PF07855">
    <property type="entry name" value="ATG101"/>
    <property type="match status" value="1"/>
</dbReference>
<reference evidence="4" key="2">
    <citation type="journal article" date="2023" name="Science">
        <title>Genomic signatures of disease resistance in endangered staghorn corals.</title>
        <authorList>
            <person name="Vollmer S.V."/>
            <person name="Selwyn J.D."/>
            <person name="Despard B.A."/>
            <person name="Roesel C.L."/>
        </authorList>
    </citation>
    <scope>NUCLEOTIDE SEQUENCE</scope>
    <source>
        <strain evidence="4">K2</strain>
    </source>
</reference>
<dbReference type="EMBL" id="JARQWQ010000023">
    <property type="protein sequence ID" value="KAK2564141.1"/>
    <property type="molecule type" value="Genomic_DNA"/>
</dbReference>
<keyword evidence="5" id="KW-1185">Reference proteome</keyword>
<dbReference type="PANTHER" id="PTHR13292">
    <property type="entry name" value="AUTOPHAGY-RELATED PROTEIN 101"/>
    <property type="match status" value="1"/>
</dbReference>
<protein>
    <recommendedName>
        <fullName evidence="2">Autophagy-related protein 101</fullName>
    </recommendedName>
</protein>
<dbReference type="AlphaFoldDB" id="A0AAD9QND0"/>
<dbReference type="GO" id="GO:0019901">
    <property type="term" value="F:protein kinase binding"/>
    <property type="evidence" value="ECO:0007669"/>
    <property type="project" value="TreeGrafter"/>
</dbReference>
<dbReference type="GO" id="GO:0000045">
    <property type="term" value="P:autophagosome assembly"/>
    <property type="evidence" value="ECO:0007669"/>
    <property type="project" value="TreeGrafter"/>
</dbReference>
<evidence type="ECO:0000256" key="2">
    <source>
        <dbReference type="ARBA" id="ARBA00018874"/>
    </source>
</evidence>
<dbReference type="GO" id="GO:0000407">
    <property type="term" value="C:phagophore assembly site"/>
    <property type="evidence" value="ECO:0007669"/>
    <property type="project" value="TreeGrafter"/>
</dbReference>
<evidence type="ECO:0000256" key="3">
    <source>
        <dbReference type="ARBA" id="ARBA00023006"/>
    </source>
</evidence>
<dbReference type="InterPro" id="IPR012445">
    <property type="entry name" value="ATG101"/>
</dbReference>
<dbReference type="PANTHER" id="PTHR13292:SF0">
    <property type="entry name" value="AUTOPHAGY-RELATED PROTEIN 101"/>
    <property type="match status" value="1"/>
</dbReference>
<comment type="caution">
    <text evidence="4">The sequence shown here is derived from an EMBL/GenBank/DDBJ whole genome shotgun (WGS) entry which is preliminary data.</text>
</comment>
<proteinExistence type="inferred from homology"/>
<evidence type="ECO:0000313" key="5">
    <source>
        <dbReference type="Proteomes" id="UP001249851"/>
    </source>
</evidence>
<gene>
    <name evidence="4" type="ORF">P5673_012378</name>
</gene>
<organism evidence="4 5">
    <name type="scientific">Acropora cervicornis</name>
    <name type="common">Staghorn coral</name>
    <dbReference type="NCBI Taxonomy" id="6130"/>
    <lineage>
        <taxon>Eukaryota</taxon>
        <taxon>Metazoa</taxon>
        <taxon>Cnidaria</taxon>
        <taxon>Anthozoa</taxon>
        <taxon>Hexacorallia</taxon>
        <taxon>Scleractinia</taxon>
        <taxon>Astrocoeniina</taxon>
        <taxon>Acroporidae</taxon>
        <taxon>Acropora</taxon>
    </lineage>
</organism>
<dbReference type="GO" id="GO:1990316">
    <property type="term" value="C:Atg1/ULK1 kinase complex"/>
    <property type="evidence" value="ECO:0007669"/>
    <property type="project" value="TreeGrafter"/>
</dbReference>
<dbReference type="Proteomes" id="UP001249851">
    <property type="component" value="Unassembled WGS sequence"/>
</dbReference>
<keyword evidence="3" id="KW-0072">Autophagy</keyword>
<comment type="similarity">
    <text evidence="1">Belongs to the ATG101 family.</text>
</comment>
<evidence type="ECO:0000256" key="1">
    <source>
        <dbReference type="ARBA" id="ARBA00007130"/>
    </source>
</evidence>
<name>A0AAD9QND0_ACRCE</name>